<organism evidence="2 3">
    <name type="scientific">Mucilaginibacter calamicampi</name>
    <dbReference type="NCBI Taxonomy" id="1302352"/>
    <lineage>
        <taxon>Bacteria</taxon>
        <taxon>Pseudomonadati</taxon>
        <taxon>Bacteroidota</taxon>
        <taxon>Sphingobacteriia</taxon>
        <taxon>Sphingobacteriales</taxon>
        <taxon>Sphingobacteriaceae</taxon>
        <taxon>Mucilaginibacter</taxon>
    </lineage>
</organism>
<feature type="domain" description="DUF559" evidence="1">
    <location>
        <begin position="11"/>
        <end position="116"/>
    </location>
</feature>
<dbReference type="RefSeq" id="WP_377101741.1">
    <property type="nucleotide sequence ID" value="NZ_JBHTHU010000020.1"/>
</dbReference>
<dbReference type="InterPro" id="IPR047216">
    <property type="entry name" value="Endonuclease_DUF559_bact"/>
</dbReference>
<evidence type="ECO:0000259" key="1">
    <source>
        <dbReference type="Pfam" id="PF04480"/>
    </source>
</evidence>
<dbReference type="PANTHER" id="PTHR38590:SF1">
    <property type="entry name" value="BLL0828 PROTEIN"/>
    <property type="match status" value="1"/>
</dbReference>
<dbReference type="InterPro" id="IPR007569">
    <property type="entry name" value="DUF559"/>
</dbReference>
<dbReference type="InterPro" id="IPR011335">
    <property type="entry name" value="Restrct_endonuc-II-like"/>
</dbReference>
<dbReference type="SUPFAM" id="SSF52980">
    <property type="entry name" value="Restriction endonuclease-like"/>
    <property type="match status" value="1"/>
</dbReference>
<keyword evidence="2" id="KW-0255">Endonuclease</keyword>
<sequence length="142" mass="16934">MLRKIIPYNPKLKQLARKLRKDMTFGEVLLWNELKDDKLWGFDFDRQRCIDEYIVDFFCKDLMLVIEVDGIYHTWEEVHAKDEKRQKRLEYLGVTVIRFTEAETKTDMLNVLRAIEGAIVAILKTQPDVKLPLNFDKSLVDW</sequence>
<accession>A0ABW2Z0Z1</accession>
<dbReference type="GO" id="GO:0004519">
    <property type="term" value="F:endonuclease activity"/>
    <property type="evidence" value="ECO:0007669"/>
    <property type="project" value="UniProtKB-KW"/>
</dbReference>
<dbReference type="Gene3D" id="3.40.960.10">
    <property type="entry name" value="VSR Endonuclease"/>
    <property type="match status" value="1"/>
</dbReference>
<dbReference type="Proteomes" id="UP001596958">
    <property type="component" value="Unassembled WGS sequence"/>
</dbReference>
<protein>
    <submittedName>
        <fullName evidence="2">Endonuclease domain-containing protein</fullName>
    </submittedName>
</protein>
<evidence type="ECO:0000313" key="3">
    <source>
        <dbReference type="Proteomes" id="UP001596958"/>
    </source>
</evidence>
<dbReference type="PANTHER" id="PTHR38590">
    <property type="entry name" value="BLL0828 PROTEIN"/>
    <property type="match status" value="1"/>
</dbReference>
<keyword evidence="2" id="KW-0378">Hydrolase</keyword>
<name>A0ABW2Z0Z1_9SPHI</name>
<proteinExistence type="predicted"/>
<reference evidence="3" key="1">
    <citation type="journal article" date="2019" name="Int. J. Syst. Evol. Microbiol.">
        <title>The Global Catalogue of Microorganisms (GCM) 10K type strain sequencing project: providing services to taxonomists for standard genome sequencing and annotation.</title>
        <authorList>
            <consortium name="The Broad Institute Genomics Platform"/>
            <consortium name="The Broad Institute Genome Sequencing Center for Infectious Disease"/>
            <person name="Wu L."/>
            <person name="Ma J."/>
        </authorList>
    </citation>
    <scope>NUCLEOTIDE SEQUENCE [LARGE SCALE GENOMIC DNA]</scope>
    <source>
        <strain evidence="3">CCUG 63418</strain>
    </source>
</reference>
<gene>
    <name evidence="2" type="ORF">ACFQZS_15185</name>
</gene>
<dbReference type="CDD" id="cd01038">
    <property type="entry name" value="Endonuclease_DUF559"/>
    <property type="match status" value="1"/>
</dbReference>
<dbReference type="EMBL" id="JBHTHU010000020">
    <property type="protein sequence ID" value="MFD0751494.1"/>
    <property type="molecule type" value="Genomic_DNA"/>
</dbReference>
<keyword evidence="2" id="KW-0540">Nuclease</keyword>
<comment type="caution">
    <text evidence="2">The sequence shown here is derived from an EMBL/GenBank/DDBJ whole genome shotgun (WGS) entry which is preliminary data.</text>
</comment>
<dbReference type="Pfam" id="PF04480">
    <property type="entry name" value="DUF559"/>
    <property type="match status" value="1"/>
</dbReference>
<evidence type="ECO:0000313" key="2">
    <source>
        <dbReference type="EMBL" id="MFD0751494.1"/>
    </source>
</evidence>
<keyword evidence="3" id="KW-1185">Reference proteome</keyword>